<feature type="domain" description="HTH araC/xylS-type" evidence="4">
    <location>
        <begin position="216"/>
        <end position="314"/>
    </location>
</feature>
<dbReference type="Proteomes" id="UP000625283">
    <property type="component" value="Unassembled WGS sequence"/>
</dbReference>
<evidence type="ECO:0000256" key="1">
    <source>
        <dbReference type="ARBA" id="ARBA00023015"/>
    </source>
</evidence>
<dbReference type="Pfam" id="PF12833">
    <property type="entry name" value="HTH_18"/>
    <property type="match status" value="1"/>
</dbReference>
<keyword evidence="1" id="KW-0805">Transcription regulation</keyword>
<dbReference type="PANTHER" id="PTHR43280">
    <property type="entry name" value="ARAC-FAMILY TRANSCRIPTIONAL REGULATOR"/>
    <property type="match status" value="1"/>
</dbReference>
<reference evidence="5 6" key="1">
    <citation type="submission" date="2021-01" db="EMBL/GenBank/DDBJ databases">
        <title>C459-1 draft genome sequence.</title>
        <authorList>
            <person name="Zhang X.-F."/>
        </authorList>
    </citation>
    <scope>NUCLEOTIDE SEQUENCE [LARGE SCALE GENOMIC DNA]</scope>
    <source>
        <strain evidence="6">C459-1</strain>
    </source>
</reference>
<evidence type="ECO:0000259" key="4">
    <source>
        <dbReference type="PROSITE" id="PS01124"/>
    </source>
</evidence>
<dbReference type="SUPFAM" id="SSF46689">
    <property type="entry name" value="Homeodomain-like"/>
    <property type="match status" value="1"/>
</dbReference>
<keyword evidence="2" id="KW-0238">DNA-binding</keyword>
<dbReference type="EMBL" id="JAERTY010000002">
    <property type="protein sequence ID" value="MBL1408134.1"/>
    <property type="molecule type" value="Genomic_DNA"/>
</dbReference>
<dbReference type="SMART" id="SM00342">
    <property type="entry name" value="HTH_ARAC"/>
    <property type="match status" value="1"/>
</dbReference>
<organism evidence="5 6">
    <name type="scientific">Sphingobacterium faecale</name>
    <dbReference type="NCBI Taxonomy" id="2803775"/>
    <lineage>
        <taxon>Bacteria</taxon>
        <taxon>Pseudomonadati</taxon>
        <taxon>Bacteroidota</taxon>
        <taxon>Sphingobacteriia</taxon>
        <taxon>Sphingobacteriales</taxon>
        <taxon>Sphingobacteriaceae</taxon>
        <taxon>Sphingobacterium</taxon>
    </lineage>
</organism>
<dbReference type="InterPro" id="IPR009057">
    <property type="entry name" value="Homeodomain-like_sf"/>
</dbReference>
<sequence length="322" mass="37222">MTILEVLRPCLREGNCYSAASAIDNLYFRFLQEHGSTCVAAGLHAVYNTLAALKCIEIKGNLEQSEPFELIQEREGLWLVFQHLGKSILNDGRVHHLESATYLGVTCQDSNTILQLDRGKNWLTVIGIDGGRLSDLREEYTNIAQLFSIDGSRSLIPRLIGYKQKRIFERIQQLATNAYSLPIAIAYHVNQLVFLFDQELGAVEKNTAHQEVALYYRALTYIKEHFLDAKIPRKEIADELCVHERTLTRAFEQKKVTISEMIQLVRLDKAREWVRHTDRSIGQIAECLHFEDLDRFEDAYHMLYKVYPKEDRDKQSMNKPEM</sequence>
<dbReference type="Gene3D" id="1.10.10.60">
    <property type="entry name" value="Homeodomain-like"/>
    <property type="match status" value="1"/>
</dbReference>
<evidence type="ECO:0000313" key="5">
    <source>
        <dbReference type="EMBL" id="MBL1408134.1"/>
    </source>
</evidence>
<evidence type="ECO:0000256" key="2">
    <source>
        <dbReference type="ARBA" id="ARBA00023125"/>
    </source>
</evidence>
<name>A0ABS1R0P0_9SPHI</name>
<dbReference type="PANTHER" id="PTHR43280:SF2">
    <property type="entry name" value="HTH-TYPE TRANSCRIPTIONAL REGULATOR EXSA"/>
    <property type="match status" value="1"/>
</dbReference>
<keyword evidence="3" id="KW-0804">Transcription</keyword>
<evidence type="ECO:0000256" key="3">
    <source>
        <dbReference type="ARBA" id="ARBA00023163"/>
    </source>
</evidence>
<gene>
    <name evidence="5" type="ORF">JKG61_05165</name>
</gene>
<protein>
    <submittedName>
        <fullName evidence="5">Helix-turn-helix transcriptional regulator</fullName>
    </submittedName>
</protein>
<keyword evidence="6" id="KW-1185">Reference proteome</keyword>
<comment type="caution">
    <text evidence="5">The sequence shown here is derived from an EMBL/GenBank/DDBJ whole genome shotgun (WGS) entry which is preliminary data.</text>
</comment>
<dbReference type="RefSeq" id="WP_202101906.1">
    <property type="nucleotide sequence ID" value="NZ_JAERTY010000002.1"/>
</dbReference>
<proteinExistence type="predicted"/>
<dbReference type="PROSITE" id="PS01124">
    <property type="entry name" value="HTH_ARAC_FAMILY_2"/>
    <property type="match status" value="1"/>
</dbReference>
<accession>A0ABS1R0P0</accession>
<dbReference type="InterPro" id="IPR018060">
    <property type="entry name" value="HTH_AraC"/>
</dbReference>
<evidence type="ECO:0000313" key="6">
    <source>
        <dbReference type="Proteomes" id="UP000625283"/>
    </source>
</evidence>